<dbReference type="PANTHER" id="PTHR35276:SF1">
    <property type="entry name" value="TRNA (MNM(5)S(2)U34)-METHYLTRANSFERASE, CHLOROPLASTIC"/>
    <property type="match status" value="1"/>
</dbReference>
<keyword evidence="1" id="KW-0808">Transferase</keyword>
<dbReference type="EMBL" id="JBHLZY010000002">
    <property type="protein sequence ID" value="MFB9768432.1"/>
    <property type="molecule type" value="Genomic_DNA"/>
</dbReference>
<proteinExistence type="predicted"/>
<organism evidence="1 2">
    <name type="scientific">Lactiplantibacillus modestisalitolerans</name>
    <dbReference type="NCBI Taxonomy" id="1457219"/>
    <lineage>
        <taxon>Bacteria</taxon>
        <taxon>Bacillati</taxon>
        <taxon>Bacillota</taxon>
        <taxon>Bacilli</taxon>
        <taxon>Lactobacillales</taxon>
        <taxon>Lactobacillaceae</taxon>
        <taxon>Lactiplantibacillus</taxon>
    </lineage>
</organism>
<dbReference type="RefSeq" id="WP_137643438.1">
    <property type="nucleotide sequence ID" value="NZ_BJEA01000018.1"/>
</dbReference>
<dbReference type="GO" id="GO:0008168">
    <property type="term" value="F:methyltransferase activity"/>
    <property type="evidence" value="ECO:0007669"/>
    <property type="project" value="UniProtKB-KW"/>
</dbReference>
<gene>
    <name evidence="1" type="ORF">ACFFLI_00880</name>
</gene>
<dbReference type="InterPro" id="IPR029063">
    <property type="entry name" value="SAM-dependent_MTases_sf"/>
</dbReference>
<comment type="caution">
    <text evidence="1">The sequence shown here is derived from an EMBL/GenBank/DDBJ whole genome shotgun (WGS) entry which is preliminary data.</text>
</comment>
<keyword evidence="1" id="KW-0489">Methyltransferase</keyword>
<dbReference type="Gene3D" id="3.40.50.150">
    <property type="entry name" value="Vaccinia Virus protein VP39"/>
    <property type="match status" value="1"/>
</dbReference>
<dbReference type="InterPro" id="IPR010719">
    <property type="entry name" value="MnmM_MeTrfase"/>
</dbReference>
<accession>A0ABV5WRB0</accession>
<dbReference type="SUPFAM" id="SSF53335">
    <property type="entry name" value="S-adenosyl-L-methionine-dependent methyltransferases"/>
    <property type="match status" value="1"/>
</dbReference>
<dbReference type="Pfam" id="PF06962">
    <property type="entry name" value="rRNA_methylase"/>
    <property type="match status" value="1"/>
</dbReference>
<dbReference type="GO" id="GO:0032259">
    <property type="term" value="P:methylation"/>
    <property type="evidence" value="ECO:0007669"/>
    <property type="project" value="UniProtKB-KW"/>
</dbReference>
<dbReference type="PANTHER" id="PTHR35276">
    <property type="entry name" value="S-ADENOSYL-L-METHIONINE-DEPENDENT METHYLTRANSFERASES SUPERFAMILY PROTEIN"/>
    <property type="match status" value="1"/>
</dbReference>
<keyword evidence="2" id="KW-1185">Reference proteome</keyword>
<evidence type="ECO:0000313" key="1">
    <source>
        <dbReference type="EMBL" id="MFB9768432.1"/>
    </source>
</evidence>
<name>A0ABV5WRB0_9LACO</name>
<reference evidence="1 2" key="1">
    <citation type="submission" date="2024-09" db="EMBL/GenBank/DDBJ databases">
        <authorList>
            <person name="Sun Q."/>
            <person name="Mori K."/>
        </authorList>
    </citation>
    <scope>NUCLEOTIDE SEQUENCE [LARGE SCALE GENOMIC DNA]</scope>
    <source>
        <strain evidence="1 2">TBRC 4576</strain>
    </source>
</reference>
<protein>
    <submittedName>
        <fullName evidence="1">Class I SAM-dependent methyltransferase</fullName>
    </submittedName>
</protein>
<evidence type="ECO:0000313" key="2">
    <source>
        <dbReference type="Proteomes" id="UP001589691"/>
    </source>
</evidence>
<dbReference type="Proteomes" id="UP001589691">
    <property type="component" value="Unassembled WGS sequence"/>
</dbReference>
<sequence length="183" mass="19774">MNQAVDPGDTVIDATVGNGHDTVYLAKLVGPSGHVYGFDIQATAIENTRQALAAEQLSQQTTLTQAGHETIAQVLPAEAAVKCAVFNLGYLPGGDKTVVTTAPTTLTAVEAVEQRLTPNGLVLLMVYTGHPGGQDEADALWEHVQQLNQHEFQVLQYSFVNQIHQPPYLLAIQKRARHQQPTN</sequence>